<proteinExistence type="predicted"/>
<dbReference type="OrthoDB" id="6024770at2"/>
<dbReference type="AlphaFoldDB" id="A0A514BMU1"/>
<reference evidence="1 2" key="1">
    <citation type="submission" date="2019-06" db="EMBL/GenBank/DDBJ databases">
        <title>Lysobacter alkalisoli sp. nov. isolated from saline-alkali soil.</title>
        <authorList>
            <person name="Sun J.-Q."/>
            <person name="Xu L."/>
        </authorList>
    </citation>
    <scope>NUCLEOTIDE SEQUENCE [LARGE SCALE GENOMIC DNA]</scope>
    <source>
        <strain evidence="1 2">SJ-36</strain>
    </source>
</reference>
<accession>A0A514BMU1</accession>
<keyword evidence="2" id="KW-1185">Reference proteome</keyword>
<dbReference type="EMBL" id="CP041242">
    <property type="protein sequence ID" value="QDH68697.1"/>
    <property type="molecule type" value="Genomic_DNA"/>
</dbReference>
<dbReference type="KEGG" id="lyj:FKV23_00125"/>
<dbReference type="RefSeq" id="WP_141622040.1">
    <property type="nucleotide sequence ID" value="NZ_CP041242.1"/>
</dbReference>
<sequence>MRPAHPRPARRQSANGMLSIVRSVVLAVVVGSALAGCVDGPGSSHVVRTQVDGRDAFHSRARLMPASARFECLSSDSGHCHYAVFGGACGSVATTLGSSVLRCRPDAEAHARFSLAVGEQREVDGLPLDFRHCASERAEPMTAACLQLARAVSSAM</sequence>
<organism evidence="1 2">
    <name type="scientific">Marilutibacter alkalisoli</name>
    <dbReference type="NCBI Taxonomy" id="2591633"/>
    <lineage>
        <taxon>Bacteria</taxon>
        <taxon>Pseudomonadati</taxon>
        <taxon>Pseudomonadota</taxon>
        <taxon>Gammaproteobacteria</taxon>
        <taxon>Lysobacterales</taxon>
        <taxon>Lysobacteraceae</taxon>
        <taxon>Marilutibacter</taxon>
    </lineage>
</organism>
<gene>
    <name evidence="1" type="ORF">FKV23_00125</name>
</gene>
<protein>
    <submittedName>
        <fullName evidence="1">Uncharacterized protein</fullName>
    </submittedName>
</protein>
<dbReference type="Proteomes" id="UP000317199">
    <property type="component" value="Chromosome"/>
</dbReference>
<name>A0A514BMU1_9GAMM</name>
<evidence type="ECO:0000313" key="1">
    <source>
        <dbReference type="EMBL" id="QDH68697.1"/>
    </source>
</evidence>
<evidence type="ECO:0000313" key="2">
    <source>
        <dbReference type="Proteomes" id="UP000317199"/>
    </source>
</evidence>